<feature type="region of interest" description="Disordered" evidence="4">
    <location>
        <begin position="362"/>
        <end position="381"/>
    </location>
</feature>
<gene>
    <name evidence="7" type="ORF">OV287_08395</name>
</gene>
<proteinExistence type="inferred from homology"/>
<dbReference type="SUPFAM" id="SSF53756">
    <property type="entry name" value="UDP-Glycosyltransferase/glycogen phosphorylase"/>
    <property type="match status" value="1"/>
</dbReference>
<dbReference type="RefSeq" id="WP_267533468.1">
    <property type="nucleotide sequence ID" value="NZ_JAPNKA010000001.1"/>
</dbReference>
<feature type="domain" description="Glycosyl transferase family 1" evidence="5">
    <location>
        <begin position="171"/>
        <end position="342"/>
    </location>
</feature>
<comment type="caution">
    <text evidence="7">The sequence shown here is derived from an EMBL/GenBank/DDBJ whole genome shotgun (WGS) entry which is preliminary data.</text>
</comment>
<organism evidence="7 8">
    <name type="scientific">Archangium lansingense</name>
    <dbReference type="NCBI Taxonomy" id="2995310"/>
    <lineage>
        <taxon>Bacteria</taxon>
        <taxon>Pseudomonadati</taxon>
        <taxon>Myxococcota</taxon>
        <taxon>Myxococcia</taxon>
        <taxon>Myxococcales</taxon>
        <taxon>Cystobacterineae</taxon>
        <taxon>Archangiaceae</taxon>
        <taxon>Archangium</taxon>
    </lineage>
</organism>
<dbReference type="EC" id="2.4.-.-" evidence="7"/>
<dbReference type="PANTHER" id="PTHR12526">
    <property type="entry name" value="GLYCOSYLTRANSFERASE"/>
    <property type="match status" value="1"/>
</dbReference>
<evidence type="ECO:0000256" key="3">
    <source>
        <dbReference type="ARBA" id="ARBA00022679"/>
    </source>
</evidence>
<name>A0ABT3ZYM3_9BACT</name>
<dbReference type="GO" id="GO:0016757">
    <property type="term" value="F:glycosyltransferase activity"/>
    <property type="evidence" value="ECO:0007669"/>
    <property type="project" value="UniProtKB-KW"/>
</dbReference>
<dbReference type="Pfam" id="PF13439">
    <property type="entry name" value="Glyco_transf_4"/>
    <property type="match status" value="1"/>
</dbReference>
<dbReference type="InterPro" id="IPR028098">
    <property type="entry name" value="Glyco_trans_4-like_N"/>
</dbReference>
<accession>A0ABT3ZYM3</accession>
<dbReference type="Pfam" id="PF00534">
    <property type="entry name" value="Glycos_transf_1"/>
    <property type="match status" value="1"/>
</dbReference>
<evidence type="ECO:0000256" key="1">
    <source>
        <dbReference type="ARBA" id="ARBA00009481"/>
    </source>
</evidence>
<dbReference type="PANTHER" id="PTHR12526:SF640">
    <property type="entry name" value="COLANIC ACID BIOSYNTHESIS GLYCOSYLTRANSFERASE WCAL-RELATED"/>
    <property type="match status" value="1"/>
</dbReference>
<evidence type="ECO:0000259" key="5">
    <source>
        <dbReference type="Pfam" id="PF00534"/>
    </source>
</evidence>
<keyword evidence="2 7" id="KW-0328">Glycosyltransferase</keyword>
<feature type="compositionally biased region" description="Low complexity" evidence="4">
    <location>
        <begin position="363"/>
        <end position="381"/>
    </location>
</feature>
<dbReference type="InterPro" id="IPR001296">
    <property type="entry name" value="Glyco_trans_1"/>
</dbReference>
<protein>
    <submittedName>
        <fullName evidence="7">Glycosyltransferase</fullName>
        <ecNumber evidence="7">2.4.-.-</ecNumber>
    </submittedName>
</protein>
<sequence>MAGRVLHLAAGNLYGGVETFLVTLAKSSRRLEHRFALFFEGRLATELRAAGASVEVLGPARLGRPWTLVGPQLRLRRLLSAWSPDLVVYHSTWLKLVAAPALLGYRQALFVHSLVDPHNRLDRLMARFPPDALLTNSAFTAGSVSALVPQPEPRVAGCPVEDRIPKEPEVRRAVRQELGVAEGTTVILQLSRMEPGKGHALLLEALARLGRDTAWECLVVGGVQRPEERAYEERLRAQAAEWGLTDRVRFLGQRADIPRLFTGADVFCHPNVVPEGFGIVFVEAMYAGLPVLTTDMGGAREIVDETCGARVPPRADAIAEVLARWVADPGTRQALGRAGRQRAESLYHPSVRVRLLEDALELSARPASPPGGSSPRATHRQ</sequence>
<evidence type="ECO:0000259" key="6">
    <source>
        <dbReference type="Pfam" id="PF13439"/>
    </source>
</evidence>
<evidence type="ECO:0000256" key="4">
    <source>
        <dbReference type="SAM" id="MobiDB-lite"/>
    </source>
</evidence>
<evidence type="ECO:0000313" key="8">
    <source>
        <dbReference type="Proteomes" id="UP001207654"/>
    </source>
</evidence>
<keyword evidence="8" id="KW-1185">Reference proteome</keyword>
<evidence type="ECO:0000313" key="7">
    <source>
        <dbReference type="EMBL" id="MCY1074506.1"/>
    </source>
</evidence>
<reference evidence="7 8" key="1">
    <citation type="submission" date="2022-11" db="EMBL/GenBank/DDBJ databases">
        <title>Minimal conservation of predation-associated metabolite biosynthetic gene clusters underscores biosynthetic potential of Myxococcota including descriptions for ten novel species: Archangium lansinium sp. nov., Myxococcus landrumus sp. nov., Nannocystis bai.</title>
        <authorList>
            <person name="Ahearne A."/>
            <person name="Stevens C."/>
            <person name="Phillips K."/>
        </authorList>
    </citation>
    <scope>NUCLEOTIDE SEQUENCE [LARGE SCALE GENOMIC DNA]</scope>
    <source>
        <strain evidence="7 8">MIWBW</strain>
    </source>
</reference>
<evidence type="ECO:0000256" key="2">
    <source>
        <dbReference type="ARBA" id="ARBA00022676"/>
    </source>
</evidence>
<feature type="domain" description="Glycosyltransferase subfamily 4-like N-terminal" evidence="6">
    <location>
        <begin position="14"/>
        <end position="147"/>
    </location>
</feature>
<dbReference type="Gene3D" id="3.40.50.2000">
    <property type="entry name" value="Glycogen Phosphorylase B"/>
    <property type="match status" value="2"/>
</dbReference>
<comment type="similarity">
    <text evidence="1">Belongs to the glycosyltransferase group 1 family. Glycosyltransferase 4 subfamily.</text>
</comment>
<keyword evidence="3 7" id="KW-0808">Transferase</keyword>
<dbReference type="Proteomes" id="UP001207654">
    <property type="component" value="Unassembled WGS sequence"/>
</dbReference>
<dbReference type="EMBL" id="JAPNKA010000001">
    <property type="protein sequence ID" value="MCY1074506.1"/>
    <property type="molecule type" value="Genomic_DNA"/>
</dbReference>